<comment type="caution">
    <text evidence="3">The sequence shown here is derived from an EMBL/GenBank/DDBJ whole genome shotgun (WGS) entry which is preliminary data.</text>
</comment>
<keyword evidence="2" id="KW-0472">Membrane</keyword>
<protein>
    <submittedName>
        <fullName evidence="3">Uncharacterized protein</fullName>
    </submittedName>
</protein>
<dbReference type="EMBL" id="JAEHOC010000022">
    <property type="protein sequence ID" value="KAG2432204.1"/>
    <property type="molecule type" value="Genomic_DNA"/>
</dbReference>
<keyword evidence="2" id="KW-1133">Transmembrane helix</keyword>
<reference evidence="3" key="1">
    <citation type="journal article" date="2020" name="bioRxiv">
        <title>Comparative genomics of Chlamydomonas.</title>
        <authorList>
            <person name="Craig R.J."/>
            <person name="Hasan A.R."/>
            <person name="Ness R.W."/>
            <person name="Keightley P.D."/>
        </authorList>
    </citation>
    <scope>NUCLEOTIDE SEQUENCE</scope>
    <source>
        <strain evidence="3">SAG 7.73</strain>
    </source>
</reference>
<feature type="transmembrane region" description="Helical" evidence="2">
    <location>
        <begin position="151"/>
        <end position="169"/>
    </location>
</feature>
<organism evidence="3 4">
    <name type="scientific">Chlamydomonas incerta</name>
    <dbReference type="NCBI Taxonomy" id="51695"/>
    <lineage>
        <taxon>Eukaryota</taxon>
        <taxon>Viridiplantae</taxon>
        <taxon>Chlorophyta</taxon>
        <taxon>core chlorophytes</taxon>
        <taxon>Chlorophyceae</taxon>
        <taxon>CS clade</taxon>
        <taxon>Chlamydomonadales</taxon>
        <taxon>Chlamydomonadaceae</taxon>
        <taxon>Chlamydomonas</taxon>
    </lineage>
</organism>
<feature type="compositionally biased region" description="Pro residues" evidence="1">
    <location>
        <begin position="416"/>
        <end position="425"/>
    </location>
</feature>
<dbReference type="PANTHER" id="PTHR36970:SF1">
    <property type="entry name" value="BESTROPHIN HOMOLOG"/>
    <property type="match status" value="1"/>
</dbReference>
<sequence>MVFQRRESALRSLAELKAAVVSLLLHRPAGVTMVQREASDDLQRRIVGFMDDLRQYLQHRRPYARHFYLPYRTSDPSPQDELLKISRELGLLLRKVQRGVRDLHLSAERMRECGFSEGQVAAVVAKVEAMHGAMERLSNIKEMRTPVVMRAVIRWFVVVLLPVAFGPFWDGLRHFTGSSAYAGIMGVLTHVALMASMDTVVAMEDPFDDTALDAISLYEMLDQVGAMTNGPTDSDGYDASGLGDGAATDANGGGGGAASNGDPHVAMYMAGNGAGAGGPGTIGVAADTPGGGGGGGGGSASMSMSGMTSSMGGGGGGGMTMSEAAGGMAQVQHAAGTGPFATPAAGNNVGGGMGVLPVPAMRGSVTSDTAVGPPSALDGGAGGGGGVGGGGGGGGNPNLPSVTSPAPLFELGAPVRAPPPMPPMPALAGDNMYVPAGGGGS</sequence>
<dbReference type="PANTHER" id="PTHR36970">
    <property type="entry name" value="UNNAMED PRODUCT"/>
    <property type="match status" value="1"/>
</dbReference>
<evidence type="ECO:0000256" key="2">
    <source>
        <dbReference type="SAM" id="Phobius"/>
    </source>
</evidence>
<evidence type="ECO:0000313" key="3">
    <source>
        <dbReference type="EMBL" id="KAG2432204.1"/>
    </source>
</evidence>
<feature type="compositionally biased region" description="Gly residues" evidence="1">
    <location>
        <begin position="379"/>
        <end position="396"/>
    </location>
</feature>
<keyword evidence="4" id="KW-1185">Reference proteome</keyword>
<accession>A0A835SS57</accession>
<gene>
    <name evidence="3" type="ORF">HXX76_009123</name>
</gene>
<keyword evidence="2" id="KW-0812">Transmembrane</keyword>
<name>A0A835SS57_CHLIN</name>
<evidence type="ECO:0000256" key="1">
    <source>
        <dbReference type="SAM" id="MobiDB-lite"/>
    </source>
</evidence>
<evidence type="ECO:0000313" key="4">
    <source>
        <dbReference type="Proteomes" id="UP000650467"/>
    </source>
</evidence>
<feature type="region of interest" description="Disordered" evidence="1">
    <location>
        <begin position="364"/>
        <end position="441"/>
    </location>
</feature>
<dbReference type="AlphaFoldDB" id="A0A835SS57"/>
<dbReference type="Proteomes" id="UP000650467">
    <property type="component" value="Unassembled WGS sequence"/>
</dbReference>
<proteinExistence type="predicted"/>
<dbReference type="OrthoDB" id="536576at2759"/>